<accession>A0A7D5M9I4</accession>
<reference evidence="1 2" key="1">
    <citation type="submission" date="2018-02" db="EMBL/GenBank/DDBJ databases">
        <title>Complete genome of Nitrosopumilus ureaphilus PS0.</title>
        <authorList>
            <person name="Qin W."/>
            <person name="Zheng Y."/>
            <person name="Stahl D.A."/>
        </authorList>
    </citation>
    <scope>NUCLEOTIDE SEQUENCE [LARGE SCALE GENOMIC DNA]</scope>
    <source>
        <strain evidence="1 2">PS0</strain>
    </source>
</reference>
<dbReference type="KEGG" id="nue:C5F50_03400"/>
<gene>
    <name evidence="1" type="ORF">C5F50_03400</name>
</gene>
<proteinExistence type="predicted"/>
<protein>
    <submittedName>
        <fullName evidence="1">Uncharacterized protein</fullName>
    </submittedName>
</protein>
<dbReference type="InterPro" id="IPR036390">
    <property type="entry name" value="WH_DNA-bd_sf"/>
</dbReference>
<dbReference type="SUPFAM" id="SSF46785">
    <property type="entry name" value="Winged helix' DNA-binding domain"/>
    <property type="match status" value="1"/>
</dbReference>
<dbReference type="InterPro" id="IPR036388">
    <property type="entry name" value="WH-like_DNA-bd_sf"/>
</dbReference>
<dbReference type="EMBL" id="CP026995">
    <property type="protein sequence ID" value="QLH07890.1"/>
    <property type="molecule type" value="Genomic_DNA"/>
</dbReference>
<evidence type="ECO:0000313" key="1">
    <source>
        <dbReference type="EMBL" id="QLH07890.1"/>
    </source>
</evidence>
<dbReference type="Gene3D" id="1.10.10.10">
    <property type="entry name" value="Winged helix-like DNA-binding domain superfamily/Winged helix DNA-binding domain"/>
    <property type="match status" value="1"/>
</dbReference>
<dbReference type="OrthoDB" id="2518at2157"/>
<evidence type="ECO:0000313" key="2">
    <source>
        <dbReference type="Proteomes" id="UP000509478"/>
    </source>
</evidence>
<dbReference type="AlphaFoldDB" id="A0A7D5M9I4"/>
<dbReference type="InterPro" id="IPR011991">
    <property type="entry name" value="ArsR-like_HTH"/>
</dbReference>
<dbReference type="CDD" id="cd00090">
    <property type="entry name" value="HTH_ARSR"/>
    <property type="match status" value="1"/>
</dbReference>
<keyword evidence="2" id="KW-1185">Reference proteome</keyword>
<name>A0A7D5M9I4_9ARCH</name>
<organism evidence="1 2">
    <name type="scientific">Nitrosopumilus ureiphilus</name>
    <dbReference type="NCBI Taxonomy" id="1470067"/>
    <lineage>
        <taxon>Archaea</taxon>
        <taxon>Nitrososphaerota</taxon>
        <taxon>Nitrososphaeria</taxon>
        <taxon>Nitrosopumilales</taxon>
        <taxon>Nitrosopumilaceae</taxon>
        <taxon>Nitrosopumilus</taxon>
    </lineage>
</organism>
<sequence length="95" mass="10972">MFNELIHLESRYILFSIIKEPKTVLDISKELKIPLSSVYKQIQSLKECSLITEKTDFTESGHIATFYQSLIKDAKISITKFEPSISFSKNKITKK</sequence>
<dbReference type="Proteomes" id="UP000509478">
    <property type="component" value="Chromosome"/>
</dbReference>